<comment type="subunit">
    <text evidence="11">Component of the oligosaccharyltransferase (OST) complex.</text>
</comment>
<evidence type="ECO:0000256" key="2">
    <source>
        <dbReference type="ARBA" id="ARBA00004115"/>
    </source>
</evidence>
<dbReference type="EMBL" id="QKKF02028027">
    <property type="protein sequence ID" value="RZF35552.1"/>
    <property type="molecule type" value="Genomic_DNA"/>
</dbReference>
<evidence type="ECO:0000256" key="7">
    <source>
        <dbReference type="ARBA" id="ARBA00022729"/>
    </source>
</evidence>
<dbReference type="STRING" id="195883.A0A482WQM6"/>
<dbReference type="InParanoid" id="A0A482WQM6"/>
<name>A0A482WQM6_LAOST</name>
<dbReference type="SMR" id="A0A482WQM6"/>
<evidence type="ECO:0000256" key="12">
    <source>
        <dbReference type="SAM" id="MobiDB-lite"/>
    </source>
</evidence>
<feature type="signal peptide" evidence="11">
    <location>
        <begin position="1"/>
        <end position="23"/>
    </location>
</feature>
<feature type="transmembrane region" description="Helical" evidence="11">
    <location>
        <begin position="431"/>
        <end position="452"/>
    </location>
</feature>
<reference evidence="13 14" key="1">
    <citation type="journal article" date="2017" name="Gigascience">
        <title>Genome sequence of the small brown planthopper, Laodelphax striatellus.</title>
        <authorList>
            <person name="Zhu J."/>
            <person name="Jiang F."/>
            <person name="Wang X."/>
            <person name="Yang P."/>
            <person name="Bao Y."/>
            <person name="Zhao W."/>
            <person name="Wang W."/>
            <person name="Lu H."/>
            <person name="Wang Q."/>
            <person name="Cui N."/>
            <person name="Li J."/>
            <person name="Chen X."/>
            <person name="Luo L."/>
            <person name="Yu J."/>
            <person name="Kang L."/>
            <person name="Cui F."/>
        </authorList>
    </citation>
    <scope>NUCLEOTIDE SEQUENCE [LARGE SCALE GENOMIC DNA]</scope>
    <source>
        <strain evidence="13">Lst14</strain>
    </source>
</reference>
<dbReference type="Pfam" id="PF04597">
    <property type="entry name" value="Ribophorin_I"/>
    <property type="match status" value="1"/>
</dbReference>
<comment type="caution">
    <text evidence="13">The sequence shown here is derived from an EMBL/GenBank/DDBJ whole genome shotgun (WGS) entry which is preliminary data.</text>
</comment>
<evidence type="ECO:0000256" key="3">
    <source>
        <dbReference type="ARBA" id="ARBA00004922"/>
    </source>
</evidence>
<keyword evidence="9 11" id="KW-1133">Transmembrane helix</keyword>
<keyword evidence="7 11" id="KW-0732">Signal</keyword>
<feature type="compositionally biased region" description="Basic residues" evidence="12">
    <location>
        <begin position="479"/>
        <end position="492"/>
    </location>
</feature>
<sequence length="492" mass="56167">MNSNHYILCSVLVLFIFPSYSLQKDTPVEKINSDIVIRTAQRTLDISVQLVKQTIEFTVENTGTSAVNKFLFTVDPSFEKKVTFVSGSDQSGASLDVDKVNVVEYPGKTFWLLKLKEAIKPKQQSKINVLSILMYTLKPFPSSIALNEEQFVQFTGNHYVYSPYKILKQKTVVETGTRKIESYSKLMPTSLQQSDGKITYGPYAEQSPFTENSLTVHYSNNSPFLSVPHLDRLIEVSHWGNIAVEENIELVNTGARLKGPFSRVDSIKGNSISKFTTFLPAAAYNVYYRDEIGNVSTSSLKVFQDTVELNIRPRFPLFGGWRTSYILGYNVPSYEYLYSLGDQFKLKMRIVDHVFDNMIIDEAVVKIILPERSYDIELSTPFPVTRLDDESYYSYLDAQGRPVVVLKMTNIVENHIQDFELNYKFSKVTMIFEPLLVCLVLFIVFICAIIYFHADFTISSNDEEVETVEEQVKEDSSKPKRNVKSIGKMKRT</sequence>
<dbReference type="GO" id="GO:0008250">
    <property type="term" value="C:oligosaccharyltransferase complex"/>
    <property type="evidence" value="ECO:0007669"/>
    <property type="project" value="UniProtKB-UniRule"/>
</dbReference>
<keyword evidence="6 11" id="KW-0812">Transmembrane</keyword>
<protein>
    <recommendedName>
        <fullName evidence="5 11">Dolichyl-diphosphooligosaccharide--protein glycosyltransferase subunit 1</fullName>
    </recommendedName>
</protein>
<dbReference type="UniPathway" id="UPA00378"/>
<dbReference type="InterPro" id="IPR007676">
    <property type="entry name" value="Ribophorin_I"/>
</dbReference>
<evidence type="ECO:0000256" key="4">
    <source>
        <dbReference type="ARBA" id="ARBA00008905"/>
    </source>
</evidence>
<dbReference type="OrthoDB" id="310030at2759"/>
<evidence type="ECO:0000256" key="8">
    <source>
        <dbReference type="ARBA" id="ARBA00022824"/>
    </source>
</evidence>
<dbReference type="PANTHER" id="PTHR21049:SF0">
    <property type="entry name" value="DOLICHYL-DIPHOSPHOOLIGOSACCHARIDE--PROTEIN GLYCOSYLTRANSFERASE SUBUNIT 1"/>
    <property type="match status" value="1"/>
</dbReference>
<evidence type="ECO:0000256" key="9">
    <source>
        <dbReference type="ARBA" id="ARBA00022989"/>
    </source>
</evidence>
<gene>
    <name evidence="13" type="ORF">LSTR_LSTR014544</name>
</gene>
<keyword evidence="8 11" id="KW-0256">Endoplasmic reticulum</keyword>
<evidence type="ECO:0000256" key="10">
    <source>
        <dbReference type="ARBA" id="ARBA00023136"/>
    </source>
</evidence>
<dbReference type="FunCoup" id="A0A482WQM6">
    <property type="interactions" value="1954"/>
</dbReference>
<evidence type="ECO:0000256" key="6">
    <source>
        <dbReference type="ARBA" id="ARBA00022692"/>
    </source>
</evidence>
<feature type="chain" id="PRO_5019614846" description="Dolichyl-diphosphooligosaccharide--protein glycosyltransferase subunit 1" evidence="11">
    <location>
        <begin position="24"/>
        <end position="492"/>
    </location>
</feature>
<dbReference type="PANTHER" id="PTHR21049">
    <property type="entry name" value="RIBOPHORIN I"/>
    <property type="match status" value="1"/>
</dbReference>
<feature type="region of interest" description="Disordered" evidence="12">
    <location>
        <begin position="469"/>
        <end position="492"/>
    </location>
</feature>
<keyword evidence="14" id="KW-1185">Reference proteome</keyword>
<comment type="subcellular location">
    <subcellularLocation>
        <location evidence="2 11">Endoplasmic reticulum membrane</location>
        <topology evidence="2 11">Single-pass type I membrane protein</topology>
    </subcellularLocation>
</comment>
<proteinExistence type="inferred from homology"/>
<comment type="similarity">
    <text evidence="4 11">Belongs to the OST1 family.</text>
</comment>
<dbReference type="Proteomes" id="UP000291343">
    <property type="component" value="Unassembled WGS sequence"/>
</dbReference>
<comment type="function">
    <text evidence="1 11">Subunit of the oligosaccharyl transferase (OST) complex that catalyzes the initial transfer of a defined glycan (Glc(3)Man(9)GlcNAc(2) in eukaryotes) from the lipid carrier dolichol-pyrophosphate to an asparagine residue within an Asn-X-Ser/Thr consensus motif in nascent polypeptide chains, the first step in protein N-glycosylation. N-glycosylation occurs cotranslationally and the complex associates with the Sec61 complex at the channel-forming translocon complex that mediates protein translocation across the endoplasmic reticulum (ER). All subunits are required for a maximal enzyme activity.</text>
</comment>
<evidence type="ECO:0000313" key="14">
    <source>
        <dbReference type="Proteomes" id="UP000291343"/>
    </source>
</evidence>
<comment type="pathway">
    <text evidence="3 11">Protein modification; protein glycosylation.</text>
</comment>
<evidence type="ECO:0000313" key="13">
    <source>
        <dbReference type="EMBL" id="RZF35552.1"/>
    </source>
</evidence>
<accession>A0A482WQM6</accession>
<evidence type="ECO:0000256" key="1">
    <source>
        <dbReference type="ARBA" id="ARBA00002791"/>
    </source>
</evidence>
<evidence type="ECO:0000256" key="5">
    <source>
        <dbReference type="ARBA" id="ARBA00017611"/>
    </source>
</evidence>
<dbReference type="GO" id="GO:0018279">
    <property type="term" value="P:protein N-linked glycosylation via asparagine"/>
    <property type="evidence" value="ECO:0007669"/>
    <property type="project" value="TreeGrafter"/>
</dbReference>
<evidence type="ECO:0000256" key="11">
    <source>
        <dbReference type="RuleBase" id="RU361143"/>
    </source>
</evidence>
<organism evidence="13 14">
    <name type="scientific">Laodelphax striatellus</name>
    <name type="common">Small brown planthopper</name>
    <name type="synonym">Delphax striatella</name>
    <dbReference type="NCBI Taxonomy" id="195883"/>
    <lineage>
        <taxon>Eukaryota</taxon>
        <taxon>Metazoa</taxon>
        <taxon>Ecdysozoa</taxon>
        <taxon>Arthropoda</taxon>
        <taxon>Hexapoda</taxon>
        <taxon>Insecta</taxon>
        <taxon>Pterygota</taxon>
        <taxon>Neoptera</taxon>
        <taxon>Paraneoptera</taxon>
        <taxon>Hemiptera</taxon>
        <taxon>Auchenorrhyncha</taxon>
        <taxon>Fulgoroidea</taxon>
        <taxon>Delphacidae</taxon>
        <taxon>Criomorphinae</taxon>
        <taxon>Laodelphax</taxon>
    </lineage>
</organism>
<dbReference type="AlphaFoldDB" id="A0A482WQM6"/>
<keyword evidence="10 11" id="KW-0472">Membrane</keyword>